<keyword evidence="4 7" id="KW-0808">Transferase</keyword>
<keyword evidence="6 7" id="KW-0819">tRNA processing</keyword>
<dbReference type="Proteomes" id="UP000249417">
    <property type="component" value="Unassembled WGS sequence"/>
</dbReference>
<dbReference type="PANTHER" id="PTHR23417">
    <property type="entry name" value="3-DEOXY-D-MANNO-OCTULOSONIC-ACID TRANSFERASE/TRNA GUANINE-N 7 - -METHYLTRANSFERASE"/>
    <property type="match status" value="1"/>
</dbReference>
<dbReference type="InterPro" id="IPR055361">
    <property type="entry name" value="tRNA_methyltr_TrmB_bact"/>
</dbReference>
<dbReference type="Gene3D" id="3.40.50.150">
    <property type="entry name" value="Vaccinia Virus protein VP39"/>
    <property type="match status" value="1"/>
</dbReference>
<gene>
    <name evidence="7" type="primary">trmB</name>
    <name evidence="8" type="ORF">DI551_09965</name>
</gene>
<feature type="binding site" evidence="7">
    <location>
        <position position="79"/>
    </location>
    <ligand>
        <name>S-adenosyl-L-methionine</name>
        <dbReference type="ChEBI" id="CHEBI:59789"/>
    </ligand>
</feature>
<name>A0A2W5MTF0_9BACT</name>
<reference evidence="8 9" key="1">
    <citation type="submission" date="2017-08" db="EMBL/GenBank/DDBJ databases">
        <title>Infants hospitalized years apart are colonized by the same room-sourced microbial strains.</title>
        <authorList>
            <person name="Brooks B."/>
            <person name="Olm M.R."/>
            <person name="Firek B.A."/>
            <person name="Baker R."/>
            <person name="Thomas B.C."/>
            <person name="Morowitz M.J."/>
            <person name="Banfield J.F."/>
        </authorList>
    </citation>
    <scope>NUCLEOTIDE SEQUENCE [LARGE SCALE GENOMIC DNA]</scope>
    <source>
        <strain evidence="8">S2_005_002_R2_29</strain>
    </source>
</reference>
<comment type="caution">
    <text evidence="8">The sequence shown here is derived from an EMBL/GenBank/DDBJ whole genome shotgun (WGS) entry which is preliminary data.</text>
</comment>
<evidence type="ECO:0000256" key="7">
    <source>
        <dbReference type="HAMAP-Rule" id="MF_01057"/>
    </source>
</evidence>
<dbReference type="Pfam" id="PF02390">
    <property type="entry name" value="Methyltransf_4"/>
    <property type="match status" value="1"/>
</dbReference>
<dbReference type="PROSITE" id="PS51625">
    <property type="entry name" value="SAM_MT_TRMB"/>
    <property type="match status" value="1"/>
</dbReference>
<comment type="caution">
    <text evidence="7">Lacks conserved residue(s) required for the propagation of feature annotation.</text>
</comment>
<protein>
    <recommendedName>
        <fullName evidence="7">tRNA (guanine-N(7)-)-methyltransferase</fullName>
        <ecNumber evidence="7">2.1.1.33</ecNumber>
    </recommendedName>
    <alternativeName>
        <fullName evidence="7">tRNA (guanine(46)-N(7))-methyltransferase</fullName>
    </alternativeName>
    <alternativeName>
        <fullName evidence="7">tRNA(m7G46)-methyltransferase</fullName>
    </alternativeName>
</protein>
<organism evidence="8 9">
    <name type="scientific">Micavibrio aeruginosavorus</name>
    <dbReference type="NCBI Taxonomy" id="349221"/>
    <lineage>
        <taxon>Bacteria</taxon>
        <taxon>Pseudomonadati</taxon>
        <taxon>Bdellovibrionota</taxon>
        <taxon>Bdellovibrionia</taxon>
        <taxon>Bdellovibrionales</taxon>
        <taxon>Pseudobdellovibrionaceae</taxon>
        <taxon>Micavibrio</taxon>
    </lineage>
</organism>
<feature type="binding site" evidence="7">
    <location>
        <position position="131"/>
    </location>
    <ligand>
        <name>S-adenosyl-L-methionine</name>
        <dbReference type="ChEBI" id="CHEBI:59789"/>
    </ligand>
</feature>
<evidence type="ECO:0000256" key="3">
    <source>
        <dbReference type="ARBA" id="ARBA00022603"/>
    </source>
</evidence>
<evidence type="ECO:0000313" key="9">
    <source>
        <dbReference type="Proteomes" id="UP000249417"/>
    </source>
</evidence>
<feature type="region of interest" description="Interaction with RNA" evidence="7">
    <location>
        <begin position="159"/>
        <end position="164"/>
    </location>
</feature>
<evidence type="ECO:0000256" key="6">
    <source>
        <dbReference type="ARBA" id="ARBA00022694"/>
    </source>
</evidence>
<dbReference type="EMBL" id="QFQB01000089">
    <property type="protein sequence ID" value="PZQ44512.1"/>
    <property type="molecule type" value="Genomic_DNA"/>
</dbReference>
<feature type="binding site" evidence="7">
    <location>
        <position position="153"/>
    </location>
    <ligand>
        <name>S-adenosyl-L-methionine</name>
        <dbReference type="ChEBI" id="CHEBI:59789"/>
    </ligand>
</feature>
<proteinExistence type="inferred from homology"/>
<evidence type="ECO:0000256" key="4">
    <source>
        <dbReference type="ARBA" id="ARBA00022679"/>
    </source>
</evidence>
<comment type="catalytic activity">
    <reaction evidence="1 7">
        <text>guanosine(46) in tRNA + S-adenosyl-L-methionine = N(7)-methylguanosine(46) in tRNA + S-adenosyl-L-homocysteine</text>
        <dbReference type="Rhea" id="RHEA:42708"/>
        <dbReference type="Rhea" id="RHEA-COMP:10188"/>
        <dbReference type="Rhea" id="RHEA-COMP:10189"/>
        <dbReference type="ChEBI" id="CHEBI:57856"/>
        <dbReference type="ChEBI" id="CHEBI:59789"/>
        <dbReference type="ChEBI" id="CHEBI:74269"/>
        <dbReference type="ChEBI" id="CHEBI:74480"/>
        <dbReference type="EC" id="2.1.1.33"/>
    </reaction>
</comment>
<dbReference type="HAMAP" id="MF_01057">
    <property type="entry name" value="tRNA_methyltr_TrmB"/>
    <property type="match status" value="1"/>
</dbReference>
<dbReference type="InterPro" id="IPR003358">
    <property type="entry name" value="tRNA_(Gua-N-7)_MeTrfase_Trmb"/>
</dbReference>
<dbReference type="UniPathway" id="UPA00989"/>
<feature type="binding site" evidence="7">
    <location>
        <position position="189"/>
    </location>
    <ligand>
        <name>substrate</name>
    </ligand>
</feature>
<dbReference type="InterPro" id="IPR029063">
    <property type="entry name" value="SAM-dependent_MTases_sf"/>
</dbReference>
<comment type="similarity">
    <text evidence="7">Belongs to the class I-like SAM-binding methyltransferase superfamily. TrmB family.</text>
</comment>
<comment type="pathway">
    <text evidence="7">tRNA modification; N(7)-methylguanine-tRNA biosynthesis.</text>
</comment>
<accession>A0A2W5MTF0</accession>
<dbReference type="SUPFAM" id="SSF53335">
    <property type="entry name" value="S-adenosyl-L-methionine-dependent methyltransferases"/>
    <property type="match status" value="1"/>
</dbReference>
<dbReference type="GO" id="GO:0008176">
    <property type="term" value="F:tRNA (guanine(46)-N7)-methyltransferase activity"/>
    <property type="evidence" value="ECO:0007669"/>
    <property type="project" value="UniProtKB-UniRule"/>
</dbReference>
<keyword evidence="3 7" id="KW-0489">Methyltransferase</keyword>
<dbReference type="AlphaFoldDB" id="A0A2W5MTF0"/>
<comment type="function">
    <text evidence="2 7">Catalyzes the formation of N(7)-methylguanine at position 46 (m7G46) in tRNA.</text>
</comment>
<evidence type="ECO:0000256" key="5">
    <source>
        <dbReference type="ARBA" id="ARBA00022691"/>
    </source>
</evidence>
<dbReference type="PANTHER" id="PTHR23417:SF14">
    <property type="entry name" value="PENTACOTRIPEPTIDE-REPEAT REGION OF PRORP DOMAIN-CONTAINING PROTEIN"/>
    <property type="match status" value="1"/>
</dbReference>
<keyword evidence="5 7" id="KW-0949">S-adenosyl-L-methionine</keyword>
<evidence type="ECO:0000256" key="2">
    <source>
        <dbReference type="ARBA" id="ARBA00003015"/>
    </source>
</evidence>
<dbReference type="NCBIfam" id="TIGR00091">
    <property type="entry name" value="tRNA (guanosine(46)-N7)-methyltransferase TrmB"/>
    <property type="match status" value="1"/>
</dbReference>
<evidence type="ECO:0000313" key="8">
    <source>
        <dbReference type="EMBL" id="PZQ44512.1"/>
    </source>
</evidence>
<feature type="binding site" evidence="7">
    <location>
        <position position="157"/>
    </location>
    <ligand>
        <name>substrate</name>
    </ligand>
</feature>
<sequence>MRGSFYEVYTLMSKIPAAFTQEAKKRVYGRRLGRPMGESRQAVIDTLLPQLTLDAASLTEDGTLDPVTLFKAERDIVLEIGFGNGEHTKMMLEQRPERNYIGVEPFINGMSMFLKSIKDMAHDNIRVWMDDAVMLCRSMKSDSLSAIYILNPDPWPKKKHNKRRIVRAETLKEYFRILKPGGDFIMATDVDELSEWMVTETMNHGGFEWQATCEKDWRTMPEGWFVTTRYAAKGADAGRRQSYLLFKKKA</sequence>
<feature type="binding site" evidence="7">
    <location>
        <position position="104"/>
    </location>
    <ligand>
        <name>S-adenosyl-L-methionine</name>
        <dbReference type="ChEBI" id="CHEBI:59789"/>
    </ligand>
</feature>
<dbReference type="EC" id="2.1.1.33" evidence="7"/>
<evidence type="ECO:0000256" key="1">
    <source>
        <dbReference type="ARBA" id="ARBA00000142"/>
    </source>
</evidence>
<dbReference type="GO" id="GO:0043527">
    <property type="term" value="C:tRNA methyltransferase complex"/>
    <property type="evidence" value="ECO:0007669"/>
    <property type="project" value="TreeGrafter"/>
</dbReference>